<dbReference type="InterPro" id="IPR028994">
    <property type="entry name" value="Integrin_alpha_N"/>
</dbReference>
<evidence type="ECO:0000313" key="4">
    <source>
        <dbReference type="Proteomes" id="UP000323188"/>
    </source>
</evidence>
<protein>
    <submittedName>
        <fullName evidence="3">VCBS repeat-containing protein</fullName>
    </submittedName>
</protein>
<proteinExistence type="predicted"/>
<comment type="caution">
    <text evidence="3">The sequence shown here is derived from an EMBL/GenBank/DDBJ whole genome shotgun (WGS) entry which is preliminary data.</text>
</comment>
<evidence type="ECO:0000313" key="3">
    <source>
        <dbReference type="EMBL" id="KAA2219637.1"/>
    </source>
</evidence>
<dbReference type="AlphaFoldDB" id="A0A5B2TZD5"/>
<dbReference type="InterPro" id="IPR013517">
    <property type="entry name" value="FG-GAP"/>
</dbReference>
<feature type="domain" description="ASPIC/UnbV" evidence="2">
    <location>
        <begin position="531"/>
        <end position="594"/>
    </location>
</feature>
<dbReference type="RefSeq" id="WP_154918039.1">
    <property type="nucleotide sequence ID" value="NZ_VUOE01000001.1"/>
</dbReference>
<name>A0A5B2TZD5_9FLAO</name>
<evidence type="ECO:0000259" key="2">
    <source>
        <dbReference type="Pfam" id="PF07593"/>
    </source>
</evidence>
<dbReference type="EMBL" id="VUOE01000001">
    <property type="protein sequence ID" value="KAA2219637.1"/>
    <property type="molecule type" value="Genomic_DNA"/>
</dbReference>
<dbReference type="Pfam" id="PF07593">
    <property type="entry name" value="UnbV_ASPIC"/>
    <property type="match status" value="1"/>
</dbReference>
<reference evidence="3 4" key="1">
    <citation type="submission" date="2019-09" db="EMBL/GenBank/DDBJ databases">
        <authorList>
            <person name="Khan S.A."/>
            <person name="Jeon C.O."/>
            <person name="Chun B.H."/>
            <person name="Jeong S.E."/>
        </authorList>
    </citation>
    <scope>NUCLEOTIDE SEQUENCE [LARGE SCALE GENOMIC DNA]</scope>
    <source>
        <strain evidence="3 4">KCTC 42508</strain>
    </source>
</reference>
<dbReference type="Gene3D" id="2.130.10.130">
    <property type="entry name" value="Integrin alpha, N-terminal"/>
    <property type="match status" value="4"/>
</dbReference>
<dbReference type="InterPro" id="IPR011519">
    <property type="entry name" value="UnbV_ASPIC"/>
</dbReference>
<sequence>MKANLLLVTATFLFLACNKVPEDKATLEKAPIYFRDVPSDSSGIDFSNDLEDTGDLNIIEYLYYYNGGGVAIGDINNDGLEDVYLTANQKPDRLYLNLGGLKFKDISGEAGLLMDTSWSTGATMTDVNNDGFLDIYVCRVGNYKSLKSQNVLYLNNGDATFKEVAKEYGLNFSGFSTQAAFFDYDNDGDQDMYLLNHSVHTTRSYGNISLRQEKDSLSGDRFYENKLDEGKPLFLDVTDNSGIYSSALGYGLAISVSDINNDGLLDVYVGNDFHENDYLYINQGDKTFRESVSEYFNHTSRFTMGVDIADVNNDLLPDVFSLDMMPFEAQIFMRSGGEDSDKVSLIKKGFGFEDQYARNTFQLNTGRGYFADVTLLTNTHATDWSWSPLIQDFDNDGHNDIFITNGIYKRPNDLDYINYLSNIDFSKYQQEEQNEIESKLIAQIPTVNIPNVIFRNTGNLTFERLSETSGLNASYSNGAAYSDLDNDGDLDLVVNNINQKASLLENTSKRNEDNNYVSVKLKGNQEYMSPYGSKVLVFSGEDRYVKELMTVKGFQSSSTHKLHFGLGTNTAIDSIQIHWLDGKIQSETGLGINMEHVIRRKSNLPDTPKKELEEATDYEFFNFVHLENNYLDYERERLIPEKLSTEGPALVKADFNGDGLEDLFIGGAKYQSPSLYFGNNDGTFSEDKNTSLRKDVIYEDVDAVAFDIENDGDLDLYVMSGGNELVEGNPNLEDRIYVNDGKGTFERLNIPLIKTNGGSVSAADFDGDGYEDLFIGNRSVPGGYGLSPVSYILKNDGTGKFVVLQQERIGMVTDSEWADLNADGLLDLVIVGDWMPVTVLINQGGSQLLNETQKMGLENTNGMWNTVSVTDLDNNGQPDLLVGNAGLNFKIKASIERPMKLYIDDFDENQQPDPIIFYDFFGKYVPFASKDKLTEQLPYLKKKFLSYTKFSKIEGIEDLTGKKEEEIMETKRIQELRSMVYLNPGENIKAVPLPMPAQMSSIQDFFISEDGSIYYVGNFKGHTNELGQNIENPGGILQMDSNRNLIHKRSLELPKGSDSRKIAPISQNKLLILTNNDRSYILKGN</sequence>
<dbReference type="PROSITE" id="PS51257">
    <property type="entry name" value="PROKAR_LIPOPROTEIN"/>
    <property type="match status" value="1"/>
</dbReference>
<dbReference type="PANTHER" id="PTHR16026">
    <property type="entry name" value="CARTILAGE ACIDIC PROTEIN 1"/>
    <property type="match status" value="1"/>
</dbReference>
<dbReference type="PANTHER" id="PTHR16026:SF0">
    <property type="entry name" value="CARTILAGE ACIDIC PROTEIN 1"/>
    <property type="match status" value="1"/>
</dbReference>
<dbReference type="Pfam" id="PF13517">
    <property type="entry name" value="FG-GAP_3"/>
    <property type="match status" value="6"/>
</dbReference>
<organism evidence="3 4">
    <name type="scientific">Maribacter flavus</name>
    <dbReference type="NCBI Taxonomy" id="1658664"/>
    <lineage>
        <taxon>Bacteria</taxon>
        <taxon>Pseudomonadati</taxon>
        <taxon>Bacteroidota</taxon>
        <taxon>Flavobacteriia</taxon>
        <taxon>Flavobacteriales</taxon>
        <taxon>Flavobacteriaceae</taxon>
        <taxon>Maribacter</taxon>
    </lineage>
</organism>
<accession>A0A5B2TZD5</accession>
<gene>
    <name evidence="3" type="ORF">F0361_08610</name>
</gene>
<dbReference type="Proteomes" id="UP000323188">
    <property type="component" value="Unassembled WGS sequence"/>
</dbReference>
<evidence type="ECO:0000256" key="1">
    <source>
        <dbReference type="ARBA" id="ARBA00022729"/>
    </source>
</evidence>
<dbReference type="SUPFAM" id="SSF69318">
    <property type="entry name" value="Integrin alpha N-terminal domain"/>
    <property type="match status" value="2"/>
</dbReference>
<keyword evidence="1" id="KW-0732">Signal</keyword>
<dbReference type="InterPro" id="IPR027039">
    <property type="entry name" value="Crtac1"/>
</dbReference>